<name>A0ABS4BNC9_9HYPH</name>
<dbReference type="EMBL" id="JAGJCF010000029">
    <property type="protein sequence ID" value="MBP0618251.1"/>
    <property type="molecule type" value="Genomic_DNA"/>
</dbReference>
<feature type="transmembrane region" description="Helical" evidence="1">
    <location>
        <begin position="44"/>
        <end position="65"/>
    </location>
</feature>
<keyword evidence="1" id="KW-0812">Transmembrane</keyword>
<feature type="transmembrane region" description="Helical" evidence="1">
    <location>
        <begin position="72"/>
        <end position="93"/>
    </location>
</feature>
<comment type="caution">
    <text evidence="2">The sequence shown here is derived from an EMBL/GenBank/DDBJ whole genome shotgun (WGS) entry which is preliminary data.</text>
</comment>
<accession>A0ABS4BNC9</accession>
<proteinExistence type="predicted"/>
<dbReference type="RefSeq" id="WP_209597815.1">
    <property type="nucleotide sequence ID" value="NZ_JAGJCF010000029.1"/>
</dbReference>
<keyword evidence="3" id="KW-1185">Reference proteome</keyword>
<protein>
    <submittedName>
        <fullName evidence="2">Uncharacterized protein</fullName>
    </submittedName>
</protein>
<evidence type="ECO:0000256" key="1">
    <source>
        <dbReference type="SAM" id="Phobius"/>
    </source>
</evidence>
<evidence type="ECO:0000313" key="3">
    <source>
        <dbReference type="Proteomes" id="UP000678276"/>
    </source>
</evidence>
<dbReference type="Proteomes" id="UP000678276">
    <property type="component" value="Unassembled WGS sequence"/>
</dbReference>
<reference evidence="2 3" key="1">
    <citation type="submission" date="2021-04" db="EMBL/GenBank/DDBJ databases">
        <title>Whole genome sequence of Jiella sp. KSK16Y-1.</title>
        <authorList>
            <person name="Tuo L."/>
        </authorList>
    </citation>
    <scope>NUCLEOTIDE SEQUENCE [LARGE SCALE GENOMIC DNA]</scope>
    <source>
        <strain evidence="2 3">KSK16Y-1</strain>
    </source>
</reference>
<evidence type="ECO:0000313" key="2">
    <source>
        <dbReference type="EMBL" id="MBP0618251.1"/>
    </source>
</evidence>
<sequence>MTRFLGNVLALVLLGAFAFWILDVLGLGPTNYDILCALSWVDGLIQAACLVGFVIGLILCLATSFKSPPGVAFFFGSGVVLFLHEEWIAPYLWGCVP</sequence>
<keyword evidence="1" id="KW-1133">Transmembrane helix</keyword>
<gene>
    <name evidence="2" type="ORF">J6595_21940</name>
</gene>
<organism evidence="2 3">
    <name type="scientific">Jiella mangrovi</name>
    <dbReference type="NCBI Taxonomy" id="2821407"/>
    <lineage>
        <taxon>Bacteria</taxon>
        <taxon>Pseudomonadati</taxon>
        <taxon>Pseudomonadota</taxon>
        <taxon>Alphaproteobacteria</taxon>
        <taxon>Hyphomicrobiales</taxon>
        <taxon>Aurantimonadaceae</taxon>
        <taxon>Jiella</taxon>
    </lineage>
</organism>
<keyword evidence="1" id="KW-0472">Membrane</keyword>